<feature type="compositionally biased region" description="Polar residues" evidence="1">
    <location>
        <begin position="86"/>
        <end position="95"/>
    </location>
</feature>
<evidence type="ECO:0000313" key="2">
    <source>
        <dbReference type="EMBL" id="GFX97991.1"/>
    </source>
</evidence>
<accession>A0A8X6RM65</accession>
<sequence>MPRPDTKSDQTNHLDEMLKSDELVCEMRLVLPMGNEQLDEYGEFLFHFRLHFFPANLNSKSKSRKLARPLVKKTSAIGRASHSKRSSVVSTPPPN</sequence>
<dbReference type="EMBL" id="BMAU01021201">
    <property type="protein sequence ID" value="GFX97991.1"/>
    <property type="molecule type" value="Genomic_DNA"/>
</dbReference>
<evidence type="ECO:0000256" key="1">
    <source>
        <dbReference type="SAM" id="MobiDB-lite"/>
    </source>
</evidence>
<proteinExistence type="predicted"/>
<reference evidence="2" key="1">
    <citation type="submission" date="2020-08" db="EMBL/GenBank/DDBJ databases">
        <title>Multicomponent nature underlies the extraordinary mechanical properties of spider dragline silk.</title>
        <authorList>
            <person name="Kono N."/>
            <person name="Nakamura H."/>
            <person name="Mori M."/>
            <person name="Yoshida Y."/>
            <person name="Ohtoshi R."/>
            <person name="Malay A.D."/>
            <person name="Moran D.A.P."/>
            <person name="Tomita M."/>
            <person name="Numata K."/>
            <person name="Arakawa K."/>
        </authorList>
    </citation>
    <scope>NUCLEOTIDE SEQUENCE</scope>
</reference>
<feature type="region of interest" description="Disordered" evidence="1">
    <location>
        <begin position="61"/>
        <end position="95"/>
    </location>
</feature>
<keyword evidence="3" id="KW-1185">Reference proteome</keyword>
<comment type="caution">
    <text evidence="2">The sequence shown here is derived from an EMBL/GenBank/DDBJ whole genome shotgun (WGS) entry which is preliminary data.</text>
</comment>
<organism evidence="2 3">
    <name type="scientific">Trichonephila clavipes</name>
    <name type="common">Golden silk orbweaver</name>
    <name type="synonym">Nephila clavipes</name>
    <dbReference type="NCBI Taxonomy" id="2585209"/>
    <lineage>
        <taxon>Eukaryota</taxon>
        <taxon>Metazoa</taxon>
        <taxon>Ecdysozoa</taxon>
        <taxon>Arthropoda</taxon>
        <taxon>Chelicerata</taxon>
        <taxon>Arachnida</taxon>
        <taxon>Araneae</taxon>
        <taxon>Araneomorphae</taxon>
        <taxon>Entelegynae</taxon>
        <taxon>Araneoidea</taxon>
        <taxon>Nephilidae</taxon>
        <taxon>Trichonephila</taxon>
    </lineage>
</organism>
<dbReference type="Proteomes" id="UP000887159">
    <property type="component" value="Unassembled WGS sequence"/>
</dbReference>
<gene>
    <name evidence="2" type="ORF">TNCV_4906421</name>
</gene>
<protein>
    <submittedName>
        <fullName evidence="2">Uncharacterized protein</fullName>
    </submittedName>
</protein>
<name>A0A8X6RM65_TRICX</name>
<dbReference type="AlphaFoldDB" id="A0A8X6RM65"/>
<evidence type="ECO:0000313" key="3">
    <source>
        <dbReference type="Proteomes" id="UP000887159"/>
    </source>
</evidence>
<feature type="compositionally biased region" description="Basic residues" evidence="1">
    <location>
        <begin position="61"/>
        <end position="71"/>
    </location>
</feature>